<comment type="caution">
    <text evidence="2">The sequence shown here is derived from an EMBL/GenBank/DDBJ whole genome shotgun (WGS) entry which is preliminary data.</text>
</comment>
<dbReference type="Pfam" id="PF03358">
    <property type="entry name" value="FMN_red"/>
    <property type="match status" value="1"/>
</dbReference>
<accession>A0A847S7F8</accession>
<dbReference type="InterPro" id="IPR005025">
    <property type="entry name" value="FMN_Rdtase-like_dom"/>
</dbReference>
<dbReference type="GO" id="GO:0005829">
    <property type="term" value="C:cytosol"/>
    <property type="evidence" value="ECO:0007669"/>
    <property type="project" value="TreeGrafter"/>
</dbReference>
<evidence type="ECO:0000259" key="1">
    <source>
        <dbReference type="Pfam" id="PF03358"/>
    </source>
</evidence>
<dbReference type="RefSeq" id="WP_168877341.1">
    <property type="nucleotide sequence ID" value="NZ_JABAIM010000002.1"/>
</dbReference>
<sequence length="187" mass="20305">MSQLKVLGLCGSLRKHSTNMGLLKYAQAHAPAQIDLTIADLSEVPFYNADLSTPPAAAATLLQQFEAADALLLACPEYNYSLAPALKNALDWASRAPENRLLHHKPVAIMGAAGGMGSSRAQYHLRQVCVFLNLHPLNKPEVFSNAFSNSFDATGQLVDEKVQQLIQQQLAALYDWSVQLGFGRSQA</sequence>
<gene>
    <name evidence="2" type="ORF">HF682_11020</name>
</gene>
<keyword evidence="3" id="KW-1185">Reference proteome</keyword>
<evidence type="ECO:0000313" key="2">
    <source>
        <dbReference type="EMBL" id="NLR75693.1"/>
    </source>
</evidence>
<feature type="domain" description="NADPH-dependent FMN reductase-like" evidence="1">
    <location>
        <begin position="5"/>
        <end position="145"/>
    </location>
</feature>
<dbReference type="GO" id="GO:0010181">
    <property type="term" value="F:FMN binding"/>
    <property type="evidence" value="ECO:0007669"/>
    <property type="project" value="TreeGrafter"/>
</dbReference>
<name>A0A847S7F8_9NEIS</name>
<dbReference type="Proteomes" id="UP000587991">
    <property type="component" value="Unassembled WGS sequence"/>
</dbReference>
<organism evidence="2 3">
    <name type="scientific">Leeia aquatica</name>
    <dbReference type="NCBI Taxonomy" id="2725557"/>
    <lineage>
        <taxon>Bacteria</taxon>
        <taxon>Pseudomonadati</taxon>
        <taxon>Pseudomonadota</taxon>
        <taxon>Betaproteobacteria</taxon>
        <taxon>Neisseriales</taxon>
        <taxon>Leeiaceae</taxon>
        <taxon>Leeia</taxon>
    </lineage>
</organism>
<dbReference type="Gene3D" id="3.40.50.360">
    <property type="match status" value="1"/>
</dbReference>
<dbReference type="GO" id="GO:0016491">
    <property type="term" value="F:oxidoreductase activity"/>
    <property type="evidence" value="ECO:0007669"/>
    <property type="project" value="InterPro"/>
</dbReference>
<protein>
    <submittedName>
        <fullName evidence="2">NAD(P)H-dependent oxidoreductase</fullName>
    </submittedName>
</protein>
<reference evidence="2 3" key="1">
    <citation type="submission" date="2020-04" db="EMBL/GenBank/DDBJ databases">
        <title>Draft genome of Leeia sp. IMCC25680.</title>
        <authorList>
            <person name="Song J."/>
            <person name="Cho J.-C."/>
        </authorList>
    </citation>
    <scope>NUCLEOTIDE SEQUENCE [LARGE SCALE GENOMIC DNA]</scope>
    <source>
        <strain evidence="2 3">IMCC25680</strain>
    </source>
</reference>
<dbReference type="AlphaFoldDB" id="A0A847S7F8"/>
<dbReference type="EMBL" id="JABAIM010000002">
    <property type="protein sequence ID" value="NLR75693.1"/>
    <property type="molecule type" value="Genomic_DNA"/>
</dbReference>
<dbReference type="PANTHER" id="PTHR30543">
    <property type="entry name" value="CHROMATE REDUCTASE"/>
    <property type="match status" value="1"/>
</dbReference>
<dbReference type="SUPFAM" id="SSF52218">
    <property type="entry name" value="Flavoproteins"/>
    <property type="match status" value="1"/>
</dbReference>
<evidence type="ECO:0000313" key="3">
    <source>
        <dbReference type="Proteomes" id="UP000587991"/>
    </source>
</evidence>
<dbReference type="PANTHER" id="PTHR30543:SF21">
    <property type="entry name" value="NAD(P)H-DEPENDENT FMN REDUCTASE LOT6"/>
    <property type="match status" value="1"/>
</dbReference>
<proteinExistence type="predicted"/>
<dbReference type="InterPro" id="IPR050712">
    <property type="entry name" value="NAD(P)H-dep_reductase"/>
</dbReference>
<dbReference type="InterPro" id="IPR029039">
    <property type="entry name" value="Flavoprotein-like_sf"/>
</dbReference>